<evidence type="ECO:0000313" key="2">
    <source>
        <dbReference type="EMBL" id="GLQ10220.1"/>
    </source>
</evidence>
<accession>A0ABQ5UES0</accession>
<evidence type="ECO:0000256" key="1">
    <source>
        <dbReference type="SAM" id="SignalP"/>
    </source>
</evidence>
<proteinExistence type="predicted"/>
<sequence>MKRSLSGAIAMLALAAAAPTLAADYPMFGAMRPSYDNGWEQSTENPLRMEAGLRYWYSLGEQSAEIGGNSYDTNDRSHILEGHLRIDDDYTSTFLKGQAGYAVYTTGDHNTNVGVPSPFEGGQIGYAGADFGYTPFGNETFRFGALVGYQYNRESPDRNRYDVQNVDGLNLHSLRLGVTAHADINEMFDIDAEIAAIPYAYGYGASAEIPMADTVIQGVTVNRTRTETSGALYGASGQIMIGFHPTENLTIRVGGRAWLLEGPSSSRQKWWEASTPDSYIYSDQSLNGFSLLRYGALAELTGRF</sequence>
<name>A0ABQ5UES0_9HYPH</name>
<keyword evidence="3" id="KW-1185">Reference proteome</keyword>
<dbReference type="EMBL" id="BSNG01000001">
    <property type="protein sequence ID" value="GLQ10220.1"/>
    <property type="molecule type" value="Genomic_DNA"/>
</dbReference>
<gene>
    <name evidence="2" type="ORF">GCM10007913_21520</name>
</gene>
<keyword evidence="1" id="KW-0732">Signal</keyword>
<organism evidence="2 3">
    <name type="scientific">Devosia yakushimensis</name>
    <dbReference type="NCBI Taxonomy" id="470028"/>
    <lineage>
        <taxon>Bacteria</taxon>
        <taxon>Pseudomonadati</taxon>
        <taxon>Pseudomonadota</taxon>
        <taxon>Alphaproteobacteria</taxon>
        <taxon>Hyphomicrobiales</taxon>
        <taxon>Devosiaceae</taxon>
        <taxon>Devosia</taxon>
    </lineage>
</organism>
<dbReference type="RefSeq" id="WP_284390652.1">
    <property type="nucleotide sequence ID" value="NZ_BSNG01000001.1"/>
</dbReference>
<feature type="signal peptide" evidence="1">
    <location>
        <begin position="1"/>
        <end position="22"/>
    </location>
</feature>
<reference evidence="2" key="2">
    <citation type="submission" date="2023-01" db="EMBL/GenBank/DDBJ databases">
        <title>Draft genome sequence of Devosia yakushimensis strain NBRC 103855.</title>
        <authorList>
            <person name="Sun Q."/>
            <person name="Mori K."/>
        </authorList>
    </citation>
    <scope>NUCLEOTIDE SEQUENCE</scope>
    <source>
        <strain evidence="2">NBRC 103855</strain>
    </source>
</reference>
<evidence type="ECO:0000313" key="3">
    <source>
        <dbReference type="Proteomes" id="UP001161406"/>
    </source>
</evidence>
<dbReference type="Proteomes" id="UP001161406">
    <property type="component" value="Unassembled WGS sequence"/>
</dbReference>
<comment type="caution">
    <text evidence="2">The sequence shown here is derived from an EMBL/GenBank/DDBJ whole genome shotgun (WGS) entry which is preliminary data.</text>
</comment>
<reference evidence="2" key="1">
    <citation type="journal article" date="2014" name="Int. J. Syst. Evol. Microbiol.">
        <title>Complete genome of a new Firmicutes species belonging to the dominant human colonic microbiota ('Ruminococcus bicirculans') reveals two chromosomes and a selective capacity to utilize plant glucans.</title>
        <authorList>
            <consortium name="NISC Comparative Sequencing Program"/>
            <person name="Wegmann U."/>
            <person name="Louis P."/>
            <person name="Goesmann A."/>
            <person name="Henrissat B."/>
            <person name="Duncan S.H."/>
            <person name="Flint H.J."/>
        </authorList>
    </citation>
    <scope>NUCLEOTIDE SEQUENCE</scope>
    <source>
        <strain evidence="2">NBRC 103855</strain>
    </source>
</reference>
<feature type="chain" id="PRO_5046259749" description="Outer membrane protein beta-barrel domain-containing protein" evidence="1">
    <location>
        <begin position="23"/>
        <end position="304"/>
    </location>
</feature>
<dbReference type="SUPFAM" id="SSF69917">
    <property type="entry name" value="OMPT-like"/>
    <property type="match status" value="1"/>
</dbReference>
<dbReference type="InterPro" id="IPR020080">
    <property type="entry name" value="OM_adhesin/peptidase_omptin"/>
</dbReference>
<evidence type="ECO:0008006" key="4">
    <source>
        <dbReference type="Google" id="ProtNLM"/>
    </source>
</evidence>
<protein>
    <recommendedName>
        <fullName evidence="4">Outer membrane protein beta-barrel domain-containing protein</fullName>
    </recommendedName>
</protein>